<sequence>MQTKIPQTSAVMTALLRADFTTLWRNRRSLRLVLLVPLVIVISWKGMVKMMGGPYVISGGITIGLISIGLLGYTNSIARDRDKGVFQRLRVGPVAAWTIMCSRVMVQIVTIMAMTIAIFAVGNLVDKIVLSPLGYLTGFFAAVLGGALYLSLGQLIVGLIKNPETVNSTTRLVYFIFIMVGMLGNFGVLGDVVKDMVQWSPYGVVNRMIGTALQPDTWNLQATYALLATLGYTAVFGILGIRFFKWN</sequence>
<feature type="domain" description="ABC-2 type transporter transmembrane" evidence="6">
    <location>
        <begin position="55"/>
        <end position="241"/>
    </location>
</feature>
<proteinExistence type="predicted"/>
<evidence type="ECO:0000256" key="2">
    <source>
        <dbReference type="ARBA" id="ARBA00022692"/>
    </source>
</evidence>
<protein>
    <submittedName>
        <fullName evidence="7">ABC transporter permease</fullName>
    </submittedName>
</protein>
<dbReference type="GO" id="GO:0140359">
    <property type="term" value="F:ABC-type transporter activity"/>
    <property type="evidence" value="ECO:0007669"/>
    <property type="project" value="InterPro"/>
</dbReference>
<dbReference type="Proteomes" id="UP000570474">
    <property type="component" value="Unassembled WGS sequence"/>
</dbReference>
<reference evidence="7 8" key="1">
    <citation type="submission" date="2020-04" db="EMBL/GenBank/DDBJ databases">
        <authorList>
            <person name="Yin C."/>
        </authorList>
    </citation>
    <scope>NUCLEOTIDE SEQUENCE [LARGE SCALE GENOMIC DNA]</scope>
    <source>
        <strain evidence="7 8">Ae27</strain>
    </source>
</reference>
<evidence type="ECO:0000256" key="4">
    <source>
        <dbReference type="ARBA" id="ARBA00023136"/>
    </source>
</evidence>
<dbReference type="GO" id="GO:0016020">
    <property type="term" value="C:membrane"/>
    <property type="evidence" value="ECO:0007669"/>
    <property type="project" value="UniProtKB-SubCell"/>
</dbReference>
<feature type="transmembrane region" description="Helical" evidence="5">
    <location>
        <begin position="172"/>
        <end position="190"/>
    </location>
</feature>
<dbReference type="RefSeq" id="WP_168874907.1">
    <property type="nucleotide sequence ID" value="NZ_JABAIA010000004.1"/>
</dbReference>
<dbReference type="PANTHER" id="PTHR43027:SF2">
    <property type="entry name" value="TRANSPORT PERMEASE PROTEIN"/>
    <property type="match status" value="1"/>
</dbReference>
<feature type="transmembrane region" description="Helical" evidence="5">
    <location>
        <begin position="53"/>
        <end position="73"/>
    </location>
</feature>
<evidence type="ECO:0000313" key="7">
    <source>
        <dbReference type="EMBL" id="NLR68963.1"/>
    </source>
</evidence>
<dbReference type="EMBL" id="JABAIA010000004">
    <property type="protein sequence ID" value="NLR68963.1"/>
    <property type="molecule type" value="Genomic_DNA"/>
</dbReference>
<keyword evidence="8" id="KW-1185">Reference proteome</keyword>
<evidence type="ECO:0000256" key="3">
    <source>
        <dbReference type="ARBA" id="ARBA00022989"/>
    </source>
</evidence>
<feature type="transmembrane region" description="Helical" evidence="5">
    <location>
        <begin position="133"/>
        <end position="160"/>
    </location>
</feature>
<evidence type="ECO:0000259" key="6">
    <source>
        <dbReference type="Pfam" id="PF12698"/>
    </source>
</evidence>
<keyword evidence="4 5" id="KW-0472">Membrane</keyword>
<keyword evidence="3 5" id="KW-1133">Transmembrane helix</keyword>
<evidence type="ECO:0000313" key="8">
    <source>
        <dbReference type="Proteomes" id="UP000570474"/>
    </source>
</evidence>
<comment type="subcellular location">
    <subcellularLocation>
        <location evidence="1">Membrane</location>
        <topology evidence="1">Multi-pass membrane protein</topology>
    </subcellularLocation>
</comment>
<evidence type="ECO:0000256" key="1">
    <source>
        <dbReference type="ARBA" id="ARBA00004141"/>
    </source>
</evidence>
<dbReference type="Pfam" id="PF12698">
    <property type="entry name" value="ABC2_membrane_3"/>
    <property type="match status" value="1"/>
</dbReference>
<dbReference type="PANTHER" id="PTHR43027">
    <property type="entry name" value="DOXORUBICIN RESISTANCE ABC TRANSPORTER PERMEASE PROTEIN DRRC-RELATED"/>
    <property type="match status" value="1"/>
</dbReference>
<gene>
    <name evidence="7" type="ORF">HGH92_31970</name>
</gene>
<name>A0A847S0L9_9BACT</name>
<keyword evidence="2 5" id="KW-0812">Transmembrane</keyword>
<feature type="transmembrane region" description="Helical" evidence="5">
    <location>
        <begin position="222"/>
        <end position="244"/>
    </location>
</feature>
<accession>A0A847S0L9</accession>
<comment type="caution">
    <text evidence="7">The sequence shown here is derived from an EMBL/GenBank/DDBJ whole genome shotgun (WGS) entry which is preliminary data.</text>
</comment>
<evidence type="ECO:0000256" key="5">
    <source>
        <dbReference type="SAM" id="Phobius"/>
    </source>
</evidence>
<dbReference type="InterPro" id="IPR052902">
    <property type="entry name" value="ABC-2_transporter"/>
</dbReference>
<dbReference type="AlphaFoldDB" id="A0A847S0L9"/>
<feature type="transmembrane region" description="Helical" evidence="5">
    <location>
        <begin position="30"/>
        <end position="47"/>
    </location>
</feature>
<dbReference type="InterPro" id="IPR013525">
    <property type="entry name" value="ABC2_TM"/>
</dbReference>
<feature type="transmembrane region" description="Helical" evidence="5">
    <location>
        <begin position="94"/>
        <end position="121"/>
    </location>
</feature>
<organism evidence="7 8">
    <name type="scientific">Chitinophaga varians</name>
    <dbReference type="NCBI Taxonomy" id="2202339"/>
    <lineage>
        <taxon>Bacteria</taxon>
        <taxon>Pseudomonadati</taxon>
        <taxon>Bacteroidota</taxon>
        <taxon>Chitinophagia</taxon>
        <taxon>Chitinophagales</taxon>
        <taxon>Chitinophagaceae</taxon>
        <taxon>Chitinophaga</taxon>
    </lineage>
</organism>